<gene>
    <name evidence="1" type="ORF">B6N60_03261</name>
</gene>
<reference evidence="1" key="1">
    <citation type="submission" date="2017-04" db="EMBL/GenBank/DDBJ databases">
        <title>Genome deletions in a multicellular cyanobacterial endosymbiont for morphological adaptation in marine diatoms.</title>
        <authorList>
            <person name="Wang Y."/>
            <person name="Gao H."/>
            <person name="Li R."/>
            <person name="Xu X."/>
        </authorList>
    </citation>
    <scope>NUCLEOTIDE SEQUENCE</scope>
    <source>
        <strain evidence="1">FACHB 800</strain>
    </source>
</reference>
<keyword evidence="2" id="KW-1185">Reference proteome</keyword>
<organism evidence="1 2">
    <name type="scientific">Richelia sinica FACHB-800</name>
    <dbReference type="NCBI Taxonomy" id="1357546"/>
    <lineage>
        <taxon>Bacteria</taxon>
        <taxon>Bacillati</taxon>
        <taxon>Cyanobacteriota</taxon>
        <taxon>Cyanophyceae</taxon>
        <taxon>Nostocales</taxon>
        <taxon>Nostocaceae</taxon>
        <taxon>Richelia</taxon>
    </lineage>
</organism>
<dbReference type="KEGG" id="rsin:B6N60_03261"/>
<dbReference type="Pfam" id="PF19671">
    <property type="entry name" value="DUF6174"/>
    <property type="match status" value="1"/>
</dbReference>
<evidence type="ECO:0000313" key="2">
    <source>
        <dbReference type="Proteomes" id="UP000683511"/>
    </source>
</evidence>
<accession>A0A975Y5T0</accession>
<proteinExistence type="predicted"/>
<dbReference type="Proteomes" id="UP000683511">
    <property type="component" value="Chromosome"/>
</dbReference>
<evidence type="ECO:0000313" key="1">
    <source>
        <dbReference type="EMBL" id="QXE24556.1"/>
    </source>
</evidence>
<sequence>MRLPIAICTGLIIALSFNTSVLSKKPPVQLTPTQQVKLDKAQLKVFSRLWKEKDVKNYRYRLSKSCFCAPAARGPVLIVVKDGVTTSVTSEETGQAVDPELFKQYDSVPKLFAVIQDAIDRKAASLNVKYDAKLGYPTQINIDYDTQIADEELYLTIDKFEIIK</sequence>
<dbReference type="EMBL" id="CP021056">
    <property type="protein sequence ID" value="QXE24556.1"/>
    <property type="molecule type" value="Genomic_DNA"/>
</dbReference>
<name>A0A975Y5T0_9NOST</name>
<dbReference type="InterPro" id="IPR046172">
    <property type="entry name" value="DUF6174"/>
</dbReference>
<protein>
    <submittedName>
        <fullName evidence="1">Uncharacterized protein</fullName>
    </submittedName>
</protein>
<dbReference type="RefSeq" id="WP_190601409.1">
    <property type="nucleotide sequence ID" value="NZ_CP021056.1"/>
</dbReference>
<dbReference type="AlphaFoldDB" id="A0A975Y5T0"/>